<dbReference type="InterPro" id="IPR014014">
    <property type="entry name" value="RNA_helicase_DEAD_Q_motif"/>
</dbReference>
<dbReference type="InterPro" id="IPR027417">
    <property type="entry name" value="P-loop_NTPase"/>
</dbReference>
<reference evidence="13" key="1">
    <citation type="journal article" date="2011" name="Genome Biol.">
        <title>Comparative genomics of the social amoebae Dictyostelium discoideum and Dictyostelium purpureum.</title>
        <authorList>
            <consortium name="US DOE Joint Genome Institute (JGI-PGF)"/>
            <person name="Sucgang R."/>
            <person name="Kuo A."/>
            <person name="Tian X."/>
            <person name="Salerno W."/>
            <person name="Parikh A."/>
            <person name="Feasley C.L."/>
            <person name="Dalin E."/>
            <person name="Tu H."/>
            <person name="Huang E."/>
            <person name="Barry K."/>
            <person name="Lindquist E."/>
            <person name="Shapiro H."/>
            <person name="Bruce D."/>
            <person name="Schmutz J."/>
            <person name="Salamov A."/>
            <person name="Fey P."/>
            <person name="Gaudet P."/>
            <person name="Anjard C."/>
            <person name="Babu M.M."/>
            <person name="Basu S."/>
            <person name="Bushmanova Y."/>
            <person name="van der Wel H."/>
            <person name="Katoh-Kurasawa M."/>
            <person name="Dinh C."/>
            <person name="Coutinho P.M."/>
            <person name="Saito T."/>
            <person name="Elias M."/>
            <person name="Schaap P."/>
            <person name="Kay R.R."/>
            <person name="Henrissat B."/>
            <person name="Eichinger L."/>
            <person name="Rivero F."/>
            <person name="Putnam N.H."/>
            <person name="West C.M."/>
            <person name="Loomis W.F."/>
            <person name="Chisholm R.L."/>
            <person name="Shaulsky G."/>
            <person name="Strassmann J.E."/>
            <person name="Queller D.C."/>
            <person name="Kuspa A."/>
            <person name="Grigoriev I.V."/>
        </authorList>
    </citation>
    <scope>NUCLEOTIDE SEQUENCE [LARGE SCALE GENOMIC DNA]</scope>
    <source>
        <strain evidence="13">QSDP1</strain>
    </source>
</reference>
<keyword evidence="2 7" id="KW-0547">Nucleotide-binding</keyword>
<feature type="domain" description="Helicase C-terminal" evidence="10">
    <location>
        <begin position="247"/>
        <end position="408"/>
    </location>
</feature>
<keyword evidence="5 7" id="KW-0067">ATP-binding</keyword>
<evidence type="ECO:0000256" key="4">
    <source>
        <dbReference type="ARBA" id="ARBA00022806"/>
    </source>
</evidence>
<dbReference type="GO" id="GO:0000398">
    <property type="term" value="P:mRNA splicing, via spliceosome"/>
    <property type="evidence" value="ECO:0000318"/>
    <property type="project" value="GO_Central"/>
</dbReference>
<dbReference type="RefSeq" id="XP_003290434.1">
    <property type="nucleotide sequence ID" value="XM_003290386.1"/>
</dbReference>
<evidence type="ECO:0000313" key="13">
    <source>
        <dbReference type="Proteomes" id="UP000001064"/>
    </source>
</evidence>
<organism evidence="12 13">
    <name type="scientific">Dictyostelium purpureum</name>
    <name type="common">Slime mold</name>
    <dbReference type="NCBI Taxonomy" id="5786"/>
    <lineage>
        <taxon>Eukaryota</taxon>
        <taxon>Amoebozoa</taxon>
        <taxon>Evosea</taxon>
        <taxon>Eumycetozoa</taxon>
        <taxon>Dictyostelia</taxon>
        <taxon>Dictyosteliales</taxon>
        <taxon>Dictyosteliaceae</taxon>
        <taxon>Dictyostelium</taxon>
    </lineage>
</organism>
<evidence type="ECO:0000259" key="11">
    <source>
        <dbReference type="PROSITE" id="PS51195"/>
    </source>
</evidence>
<dbReference type="Pfam" id="PF00271">
    <property type="entry name" value="Helicase_C"/>
    <property type="match status" value="1"/>
</dbReference>
<dbReference type="CDD" id="cd17953">
    <property type="entry name" value="DEADc_DDX46"/>
    <property type="match status" value="1"/>
</dbReference>
<evidence type="ECO:0000259" key="9">
    <source>
        <dbReference type="PROSITE" id="PS51192"/>
    </source>
</evidence>
<feature type="short sequence motif" description="Q motif" evidence="6">
    <location>
        <begin position="27"/>
        <end position="55"/>
    </location>
</feature>
<evidence type="ECO:0000256" key="7">
    <source>
        <dbReference type="RuleBase" id="RU000492"/>
    </source>
</evidence>
<dbReference type="SMART" id="SM00490">
    <property type="entry name" value="HELICc"/>
    <property type="match status" value="1"/>
</dbReference>
<evidence type="ECO:0000256" key="5">
    <source>
        <dbReference type="ARBA" id="ARBA00022840"/>
    </source>
</evidence>
<keyword evidence="4 7" id="KW-0347">Helicase</keyword>
<dbReference type="FunFam" id="3.40.50.300:FF:000079">
    <property type="entry name" value="probable ATP-dependent RNA helicase DDX17"/>
    <property type="match status" value="1"/>
</dbReference>
<dbReference type="STRING" id="5786.F0ZSP5"/>
<dbReference type="GO" id="GO:0005634">
    <property type="term" value="C:nucleus"/>
    <property type="evidence" value="ECO:0000318"/>
    <property type="project" value="GO_Central"/>
</dbReference>
<evidence type="ECO:0000313" key="12">
    <source>
        <dbReference type="EMBL" id="EGC33045.1"/>
    </source>
</evidence>
<dbReference type="InterPro" id="IPR014001">
    <property type="entry name" value="Helicase_ATP-bd"/>
</dbReference>
<dbReference type="AlphaFoldDB" id="F0ZSP5"/>
<dbReference type="OMA" id="GFQCKIE"/>
<dbReference type="GO" id="GO:0005524">
    <property type="term" value="F:ATP binding"/>
    <property type="evidence" value="ECO:0007669"/>
    <property type="project" value="UniProtKB-KW"/>
</dbReference>
<feature type="compositionally biased region" description="Basic and acidic residues" evidence="8">
    <location>
        <begin position="433"/>
        <end position="449"/>
    </location>
</feature>
<dbReference type="PROSITE" id="PS00039">
    <property type="entry name" value="DEAD_ATP_HELICASE"/>
    <property type="match status" value="1"/>
</dbReference>
<dbReference type="InParanoid" id="F0ZSP5"/>
<dbReference type="SMART" id="SM00487">
    <property type="entry name" value="DEXDc"/>
    <property type="match status" value="1"/>
</dbReference>
<comment type="similarity">
    <text evidence="7">Belongs to the DEAD box helicase family.</text>
</comment>
<dbReference type="EC" id="3.6.4.13" evidence="1"/>
<dbReference type="CDD" id="cd18787">
    <property type="entry name" value="SF2_C_DEAD"/>
    <property type="match status" value="1"/>
</dbReference>
<dbReference type="FunCoup" id="F0ZSP5">
    <property type="interactions" value="866"/>
</dbReference>
<dbReference type="PROSITE" id="PS51195">
    <property type="entry name" value="Q_MOTIF"/>
    <property type="match status" value="1"/>
</dbReference>
<evidence type="ECO:0000256" key="3">
    <source>
        <dbReference type="ARBA" id="ARBA00022801"/>
    </source>
</evidence>
<dbReference type="eggNOG" id="KOG0334">
    <property type="taxonomic scope" value="Eukaryota"/>
</dbReference>
<dbReference type="KEGG" id="dpp:DICPUDRAFT_37328"/>
<dbReference type="Proteomes" id="UP000001064">
    <property type="component" value="Unassembled WGS sequence"/>
</dbReference>
<dbReference type="Gene3D" id="3.40.50.300">
    <property type="entry name" value="P-loop containing nucleotide triphosphate hydrolases"/>
    <property type="match status" value="2"/>
</dbReference>
<proteinExistence type="inferred from homology"/>
<evidence type="ECO:0000259" key="10">
    <source>
        <dbReference type="PROSITE" id="PS51194"/>
    </source>
</evidence>
<feature type="domain" description="DEAD-box RNA helicase Q" evidence="11">
    <location>
        <begin position="27"/>
        <end position="55"/>
    </location>
</feature>
<dbReference type="GO" id="GO:0016787">
    <property type="term" value="F:hydrolase activity"/>
    <property type="evidence" value="ECO:0007669"/>
    <property type="project" value="UniProtKB-KW"/>
</dbReference>
<dbReference type="GO" id="GO:0003724">
    <property type="term" value="F:RNA helicase activity"/>
    <property type="evidence" value="ECO:0007669"/>
    <property type="project" value="UniProtKB-EC"/>
</dbReference>
<feature type="domain" description="Helicase ATP-binding" evidence="9">
    <location>
        <begin position="58"/>
        <end position="236"/>
    </location>
</feature>
<dbReference type="GO" id="GO:0003676">
    <property type="term" value="F:nucleic acid binding"/>
    <property type="evidence" value="ECO:0007669"/>
    <property type="project" value="InterPro"/>
</dbReference>
<accession>F0ZSP5</accession>
<dbReference type="InterPro" id="IPR011545">
    <property type="entry name" value="DEAD/DEAH_box_helicase_dom"/>
</dbReference>
<evidence type="ECO:0000256" key="1">
    <source>
        <dbReference type="ARBA" id="ARBA00012552"/>
    </source>
</evidence>
<keyword evidence="3 7" id="KW-0378">Hydrolase</keyword>
<dbReference type="PANTHER" id="PTHR47958">
    <property type="entry name" value="ATP-DEPENDENT RNA HELICASE DBP3"/>
    <property type="match status" value="1"/>
</dbReference>
<dbReference type="OrthoDB" id="196131at2759"/>
<dbReference type="PROSITE" id="PS51194">
    <property type="entry name" value="HELICASE_CTER"/>
    <property type="match status" value="1"/>
</dbReference>
<gene>
    <name evidence="12" type="ORF">DICPUDRAFT_37328</name>
</gene>
<protein>
    <recommendedName>
        <fullName evidence="1">RNA helicase</fullName>
        <ecNumber evidence="1">3.6.4.13</ecNumber>
    </recommendedName>
</protein>
<dbReference type="EMBL" id="GL871161">
    <property type="protein sequence ID" value="EGC33045.1"/>
    <property type="molecule type" value="Genomic_DNA"/>
</dbReference>
<name>F0ZSP5_DICPU</name>
<dbReference type="SUPFAM" id="SSF52540">
    <property type="entry name" value="P-loop containing nucleoside triphosphate hydrolases"/>
    <property type="match status" value="2"/>
</dbReference>
<feature type="compositionally biased region" description="Low complexity" evidence="8">
    <location>
        <begin position="471"/>
        <end position="509"/>
    </location>
</feature>
<evidence type="ECO:0000256" key="2">
    <source>
        <dbReference type="ARBA" id="ARBA00022741"/>
    </source>
</evidence>
<dbReference type="InterPro" id="IPR000629">
    <property type="entry name" value="RNA-helicase_DEAD-box_CS"/>
</dbReference>
<dbReference type="VEuPathDB" id="AmoebaDB:DICPUDRAFT_37328"/>
<feature type="region of interest" description="Disordered" evidence="8">
    <location>
        <begin position="423"/>
        <end position="516"/>
    </location>
</feature>
<dbReference type="InterPro" id="IPR001650">
    <property type="entry name" value="Helicase_C-like"/>
</dbReference>
<dbReference type="Pfam" id="PF00270">
    <property type="entry name" value="DEAD"/>
    <property type="match status" value="1"/>
</dbReference>
<keyword evidence="13" id="KW-1185">Reference proteome</keyword>
<dbReference type="PROSITE" id="PS51192">
    <property type="entry name" value="HELICASE_ATP_BIND_1"/>
    <property type="match status" value="1"/>
</dbReference>
<dbReference type="GeneID" id="10504790"/>
<evidence type="ECO:0000256" key="8">
    <source>
        <dbReference type="SAM" id="MobiDB-lite"/>
    </source>
</evidence>
<sequence length="600" mass="66469">MTDTEVLDFRSELGVKITGKNCPKPIQSWSQAGLTEKIHLMLKKFQYEKPTPIQSQTIPAIMSGRDLIGIARTGSGKTLAFLLPMFRHILAQPKTVPGDGMIGLIMSPTRELALQIFSECKKFTKNLGLRVACIYGGASISEQIADLKRGADIVVCTPGRMIDILCANNRRITNLRRVTFLVLDEADRMFDMGFGPQIMCVIDNIRPDRQTIMFSATFPPKVENAAKKILTKPLEIIAGGRSIVSSDIDQHVEVRPSETRFRRLIELLSLWYHKGQILIFTNRQETTDNLFRQLASSQYQCLSLHGSKDQTDRDETITDFKNKVKTILIATPLASRGLDIKDLNLVVNFDCPDHLEDYVHRVGRTGRAGNKGTAYTFITPEEERYSPSIIKALEQSGSKVPDELKKLNESYDRKRKEGKEVLLAPTGFTGRGHKFDAAEENKKNIERKQQKAHYGIDDEEEEEKEPLPVDSPTNVSPTTTTTTGAANNSTATPTASATTSTTATTTGGVIPPPLASDPSLPVGQQAINQILGATQVTSSEDAIKAAQLAASLGMKPVIKPIHPSIPLNISHFIEELEINDYSQQARWKVTHKVCIYLIFI</sequence>
<evidence type="ECO:0000256" key="6">
    <source>
        <dbReference type="PROSITE-ProRule" id="PRU00552"/>
    </source>
</evidence>